<comment type="caution">
    <text evidence="1">The sequence shown here is derived from an EMBL/GenBank/DDBJ whole genome shotgun (WGS) entry which is preliminary data.</text>
</comment>
<dbReference type="EMBL" id="WNYA01000001">
    <property type="protein sequence ID" value="KAG8594166.1"/>
    <property type="molecule type" value="Genomic_DNA"/>
</dbReference>
<name>A0AAV7DBV8_ENGPU</name>
<proteinExistence type="predicted"/>
<dbReference type="AlphaFoldDB" id="A0AAV7DBV8"/>
<gene>
    <name evidence="1" type="ORF">GDO81_001106</name>
</gene>
<reference evidence="1" key="1">
    <citation type="thesis" date="2020" institute="ProQuest LLC" country="789 East Eisenhower Parkway, Ann Arbor, MI, USA">
        <title>Comparative Genomics and Chromosome Evolution.</title>
        <authorList>
            <person name="Mudd A.B."/>
        </authorList>
    </citation>
    <scope>NUCLEOTIDE SEQUENCE</scope>
    <source>
        <strain evidence="1">237g6f4</strain>
        <tissue evidence="1">Blood</tissue>
    </source>
</reference>
<organism evidence="1 2">
    <name type="scientific">Engystomops pustulosus</name>
    <name type="common">Tungara frog</name>
    <name type="synonym">Physalaemus pustulosus</name>
    <dbReference type="NCBI Taxonomy" id="76066"/>
    <lineage>
        <taxon>Eukaryota</taxon>
        <taxon>Metazoa</taxon>
        <taxon>Chordata</taxon>
        <taxon>Craniata</taxon>
        <taxon>Vertebrata</taxon>
        <taxon>Euteleostomi</taxon>
        <taxon>Amphibia</taxon>
        <taxon>Batrachia</taxon>
        <taxon>Anura</taxon>
        <taxon>Neobatrachia</taxon>
        <taxon>Hyloidea</taxon>
        <taxon>Leptodactylidae</taxon>
        <taxon>Leiuperinae</taxon>
        <taxon>Engystomops</taxon>
    </lineage>
</organism>
<sequence>MLTVKGIGHGFYFDGLPHKAIKTSSMYTQEKRTVTMEAVTICRATKFQLYSTADWFMARVSAHYLGYLRPSTLYSGYCLEA</sequence>
<keyword evidence="2" id="KW-1185">Reference proteome</keyword>
<evidence type="ECO:0000313" key="2">
    <source>
        <dbReference type="Proteomes" id="UP000824782"/>
    </source>
</evidence>
<protein>
    <submittedName>
        <fullName evidence="1">Uncharacterized protein</fullName>
    </submittedName>
</protein>
<evidence type="ECO:0000313" key="1">
    <source>
        <dbReference type="EMBL" id="KAG8594166.1"/>
    </source>
</evidence>
<accession>A0AAV7DBV8</accession>
<dbReference type="Proteomes" id="UP000824782">
    <property type="component" value="Unassembled WGS sequence"/>
</dbReference>